<accession>A0ABW4J7R4</accession>
<comment type="caution">
    <text evidence="2">The sequence shown here is derived from an EMBL/GenBank/DDBJ whole genome shotgun (WGS) entry which is preliminary data.</text>
</comment>
<keyword evidence="1" id="KW-0812">Transmembrane</keyword>
<proteinExistence type="predicted"/>
<evidence type="ECO:0000313" key="3">
    <source>
        <dbReference type="Proteomes" id="UP001597267"/>
    </source>
</evidence>
<keyword evidence="3" id="KW-1185">Reference proteome</keyword>
<protein>
    <recommendedName>
        <fullName evidence="4">DUF2304 domain-containing protein</fullName>
    </recommendedName>
</protein>
<feature type="transmembrane region" description="Helical" evidence="1">
    <location>
        <begin position="39"/>
        <end position="57"/>
    </location>
</feature>
<dbReference type="Proteomes" id="UP001597267">
    <property type="component" value="Unassembled WGS sequence"/>
</dbReference>
<feature type="transmembrane region" description="Helical" evidence="1">
    <location>
        <begin position="6"/>
        <end position="27"/>
    </location>
</feature>
<name>A0ABW4J7R4_9LACO</name>
<feature type="transmembrane region" description="Helical" evidence="1">
    <location>
        <begin position="63"/>
        <end position="83"/>
    </location>
</feature>
<evidence type="ECO:0000256" key="1">
    <source>
        <dbReference type="SAM" id="Phobius"/>
    </source>
</evidence>
<keyword evidence="1" id="KW-1133">Transmembrane helix</keyword>
<dbReference type="RefSeq" id="WP_125712276.1">
    <property type="nucleotide sequence ID" value="NZ_JBHTOP010000026.1"/>
</dbReference>
<reference evidence="3" key="1">
    <citation type="journal article" date="2019" name="Int. J. Syst. Evol. Microbiol.">
        <title>The Global Catalogue of Microorganisms (GCM) 10K type strain sequencing project: providing services to taxonomists for standard genome sequencing and annotation.</title>
        <authorList>
            <consortium name="The Broad Institute Genomics Platform"/>
            <consortium name="The Broad Institute Genome Sequencing Center for Infectious Disease"/>
            <person name="Wu L."/>
            <person name="Ma J."/>
        </authorList>
    </citation>
    <scope>NUCLEOTIDE SEQUENCE [LARGE SCALE GENOMIC DNA]</scope>
    <source>
        <strain evidence="3">CCM 8896</strain>
    </source>
</reference>
<evidence type="ECO:0000313" key="2">
    <source>
        <dbReference type="EMBL" id="MFD1672371.1"/>
    </source>
</evidence>
<organism evidence="2 3">
    <name type="scientific">Agrilactobacillus yilanensis</name>
    <dbReference type="NCBI Taxonomy" id="2485997"/>
    <lineage>
        <taxon>Bacteria</taxon>
        <taxon>Bacillati</taxon>
        <taxon>Bacillota</taxon>
        <taxon>Bacilli</taxon>
        <taxon>Lactobacillales</taxon>
        <taxon>Lactobacillaceae</taxon>
        <taxon>Agrilactobacillus</taxon>
    </lineage>
</organism>
<evidence type="ECO:0008006" key="4">
    <source>
        <dbReference type="Google" id="ProtNLM"/>
    </source>
</evidence>
<dbReference type="EMBL" id="JBHTOP010000026">
    <property type="protein sequence ID" value="MFD1672371.1"/>
    <property type="molecule type" value="Genomic_DNA"/>
</dbReference>
<sequence>MTILGNSLLIIATVIGIPTVLLLQFILGYKQVSSKIARVVPVVYGLLLTYFTLSAAANGQWTLNHSLFLGSQWLVSYFFYFIYSFGKSKSIEKVGELNADVEEMEKNRA</sequence>
<keyword evidence="1" id="KW-0472">Membrane</keyword>
<gene>
    <name evidence="2" type="ORF">ACFQ5M_09700</name>
</gene>